<feature type="compositionally biased region" description="Low complexity" evidence="1">
    <location>
        <begin position="705"/>
        <end position="729"/>
    </location>
</feature>
<proteinExistence type="predicted"/>
<feature type="region of interest" description="Disordered" evidence="1">
    <location>
        <begin position="380"/>
        <end position="729"/>
    </location>
</feature>
<feature type="compositionally biased region" description="Pro residues" evidence="1">
    <location>
        <begin position="642"/>
        <end position="657"/>
    </location>
</feature>
<protein>
    <submittedName>
        <fullName evidence="2">Uncharacterized protein</fullName>
    </submittedName>
</protein>
<name>A0A409WK85_PSICY</name>
<dbReference type="InParanoid" id="A0A409WK85"/>
<evidence type="ECO:0000313" key="3">
    <source>
        <dbReference type="Proteomes" id="UP000283269"/>
    </source>
</evidence>
<dbReference type="AlphaFoldDB" id="A0A409WK85"/>
<feature type="compositionally biased region" description="Pro residues" evidence="1">
    <location>
        <begin position="477"/>
        <end position="493"/>
    </location>
</feature>
<comment type="caution">
    <text evidence="2">The sequence shown here is derived from an EMBL/GenBank/DDBJ whole genome shotgun (WGS) entry which is preliminary data.</text>
</comment>
<feature type="compositionally biased region" description="Low complexity" evidence="1">
    <location>
        <begin position="1"/>
        <end position="11"/>
    </location>
</feature>
<dbReference type="EMBL" id="NHYD01003399">
    <property type="protein sequence ID" value="PPQ78928.1"/>
    <property type="molecule type" value="Genomic_DNA"/>
</dbReference>
<dbReference type="OrthoDB" id="3244156at2759"/>
<feature type="compositionally biased region" description="Basic and acidic residues" evidence="1">
    <location>
        <begin position="94"/>
        <end position="108"/>
    </location>
</feature>
<evidence type="ECO:0000256" key="1">
    <source>
        <dbReference type="SAM" id="MobiDB-lite"/>
    </source>
</evidence>
<accession>A0A409WK85</accession>
<gene>
    <name evidence="2" type="ORF">CVT25_002405</name>
</gene>
<dbReference type="STRING" id="93625.A0A409WK85"/>
<keyword evidence="3" id="KW-1185">Reference proteome</keyword>
<feature type="compositionally biased region" description="Low complexity" evidence="1">
    <location>
        <begin position="134"/>
        <end position="148"/>
    </location>
</feature>
<evidence type="ECO:0000313" key="2">
    <source>
        <dbReference type="EMBL" id="PPQ78928.1"/>
    </source>
</evidence>
<dbReference type="Proteomes" id="UP000283269">
    <property type="component" value="Unassembled WGS sequence"/>
</dbReference>
<feature type="compositionally biased region" description="Polar residues" evidence="1">
    <location>
        <begin position="565"/>
        <end position="582"/>
    </location>
</feature>
<feature type="compositionally biased region" description="Polar residues" evidence="1">
    <location>
        <begin position="44"/>
        <end position="58"/>
    </location>
</feature>
<sequence length="729" mass="79372">MVSSSSRQSSNKSKHSVFVPSPRFLSESPAKNRSPGHIDYPGQASFSDQSQGPSNARNLKSPIPPPPANLYPGSPAAFNVDPGAPFLAPAALTDDNHSDSGSIRDDPGPKGFTGAFVSGIKNVVKRSLRDRSRSQYQQNQRQNQQESQDVYDITPQFRDSGYATSLPIPPSGLPPMPENLSTPASSIHTVYSAHAPSETLLGHAEERYDRDDATVIGHSNSMTKQKMKPVNKEYGYDARYDQQSPPTPAQQYQHQVTNSFHEPPAPMPVQPITHRRPPRQTTYSEIIGPEDIASPVSAHLQYGPNYMQMNLVTPPPSETSLNTYLKRLQKFASDVNALPWVAKERPTKDYYPERSRRSDEPKKAPAIVWRSEAFVKADEYHAEEEEGSVDDASFSEWSPIGGSFKDGSVKMGPGMHAPRRGSRSAMDLDAEFEGSRTPMPTNPPNMTPYIHPRGVQLTDNPMPRPSQPSDSVLFQSGPPPDIPIPVRPPPLDPPSDNRGDYYVRSLPSNPPPTNRPPMAQTPIFYVPPSAPPSAGAGAEHTPRDQRIYSTGQAPPPPPPPGFADQNPNNWYPTQATPNTYTRSALDRIVPTAEFPYLGPNPNPDWGGGQATPSFRAPAAPRGQEHSSSPSPVIPSSRIPRSAPAPHPATPRAPPPFTPRSEWEQYPSNDGTGYVPSQYAEHFYGDQYGPGVHAARPPLVPPPFTASAASGQSSRRSSAAPSATSRRSRA</sequence>
<organism evidence="2 3">
    <name type="scientific">Psilocybe cyanescens</name>
    <dbReference type="NCBI Taxonomy" id="93625"/>
    <lineage>
        <taxon>Eukaryota</taxon>
        <taxon>Fungi</taxon>
        <taxon>Dikarya</taxon>
        <taxon>Basidiomycota</taxon>
        <taxon>Agaricomycotina</taxon>
        <taxon>Agaricomycetes</taxon>
        <taxon>Agaricomycetidae</taxon>
        <taxon>Agaricales</taxon>
        <taxon>Agaricineae</taxon>
        <taxon>Strophariaceae</taxon>
        <taxon>Psilocybe</taxon>
    </lineage>
</organism>
<reference evidence="2 3" key="1">
    <citation type="journal article" date="2018" name="Evol. Lett.">
        <title>Horizontal gene cluster transfer increased hallucinogenic mushroom diversity.</title>
        <authorList>
            <person name="Reynolds H.T."/>
            <person name="Vijayakumar V."/>
            <person name="Gluck-Thaler E."/>
            <person name="Korotkin H.B."/>
            <person name="Matheny P.B."/>
            <person name="Slot J.C."/>
        </authorList>
    </citation>
    <scope>NUCLEOTIDE SEQUENCE [LARGE SCALE GENOMIC DNA]</scope>
    <source>
        <strain evidence="2 3">2631</strain>
    </source>
</reference>
<feature type="region of interest" description="Disordered" evidence="1">
    <location>
        <begin position="128"/>
        <end position="174"/>
    </location>
</feature>
<feature type="compositionally biased region" description="Low complexity" evidence="1">
    <location>
        <begin position="625"/>
        <end position="641"/>
    </location>
</feature>
<feature type="region of interest" description="Disordered" evidence="1">
    <location>
        <begin position="1"/>
        <end position="115"/>
    </location>
</feature>